<dbReference type="RefSeq" id="WP_200273029.1">
    <property type="nucleotide sequence ID" value="NZ_JAENIJ010000035.1"/>
</dbReference>
<evidence type="ECO:0000313" key="2">
    <source>
        <dbReference type="Proteomes" id="UP000603141"/>
    </source>
</evidence>
<name>A0A934SA79_9BACT</name>
<dbReference type="EMBL" id="JAENIJ010000035">
    <property type="protein sequence ID" value="MBK1884129.1"/>
    <property type="molecule type" value="Genomic_DNA"/>
</dbReference>
<accession>A0A934SA79</accession>
<keyword evidence="2" id="KW-1185">Reference proteome</keyword>
<proteinExistence type="predicted"/>
<gene>
    <name evidence="1" type="ORF">JIN85_17040</name>
</gene>
<organism evidence="1 2">
    <name type="scientific">Luteolibacter pohnpeiensis</name>
    <dbReference type="NCBI Taxonomy" id="454153"/>
    <lineage>
        <taxon>Bacteria</taxon>
        <taxon>Pseudomonadati</taxon>
        <taxon>Verrucomicrobiota</taxon>
        <taxon>Verrucomicrobiia</taxon>
        <taxon>Verrucomicrobiales</taxon>
        <taxon>Verrucomicrobiaceae</taxon>
        <taxon>Luteolibacter</taxon>
    </lineage>
</organism>
<dbReference type="AlphaFoldDB" id="A0A934SA79"/>
<comment type="caution">
    <text evidence="1">The sequence shown here is derived from an EMBL/GenBank/DDBJ whole genome shotgun (WGS) entry which is preliminary data.</text>
</comment>
<evidence type="ECO:0000313" key="1">
    <source>
        <dbReference type="EMBL" id="MBK1884129.1"/>
    </source>
</evidence>
<protein>
    <submittedName>
        <fullName evidence="1">Uncharacterized protein</fullName>
    </submittedName>
</protein>
<dbReference type="Proteomes" id="UP000603141">
    <property type="component" value="Unassembled WGS sequence"/>
</dbReference>
<sequence>MQPTTDRELIDFTPSDWTVVWHPKKNLWELHFHNRCQDRKAGEEGRKNLQAKCDLFNRTAAKPRRPVECGADAVDPHRWVSTLRPEGPELPGINSPAE</sequence>
<reference evidence="1" key="1">
    <citation type="submission" date="2021-01" db="EMBL/GenBank/DDBJ databases">
        <title>Modified the classification status of verrucomicrobia.</title>
        <authorList>
            <person name="Feng X."/>
        </authorList>
    </citation>
    <scope>NUCLEOTIDE SEQUENCE</scope>
    <source>
        <strain evidence="1">KCTC 22041</strain>
    </source>
</reference>